<dbReference type="FunFam" id="2.60.40.60:FF:000020">
    <property type="entry name" value="Dachsous cadherin-related 1b"/>
    <property type="match status" value="1"/>
</dbReference>
<dbReference type="Proteomes" id="UP000000304">
    <property type="component" value="Chromosome 2L"/>
</dbReference>
<dbReference type="FunFam" id="2.60.40.60:FF:000013">
    <property type="entry name" value="Cadherin EGF LAG seven-pass G-type receptor"/>
    <property type="match status" value="1"/>
</dbReference>
<feature type="domain" description="Cadherin" evidence="19">
    <location>
        <begin position="368"/>
        <end position="466"/>
    </location>
</feature>
<feature type="domain" description="Laminin G" evidence="17">
    <location>
        <begin position="2605"/>
        <end position="2796"/>
    </location>
</feature>
<dbReference type="InterPro" id="IPR020894">
    <property type="entry name" value="Cadherin_CS"/>
</dbReference>
<dbReference type="GO" id="GO:0048105">
    <property type="term" value="P:establishment of body hair planar orientation"/>
    <property type="evidence" value="ECO:0007669"/>
    <property type="project" value="EnsemblMetazoa"/>
</dbReference>
<evidence type="ECO:0000313" key="20">
    <source>
        <dbReference type="EMBL" id="EDX03690.1"/>
    </source>
</evidence>
<dbReference type="GO" id="GO:0043065">
    <property type="term" value="P:positive regulation of apoptotic process"/>
    <property type="evidence" value="ECO:0007669"/>
    <property type="project" value="EnsemblMetazoa"/>
</dbReference>
<dbReference type="SUPFAM" id="SSF49899">
    <property type="entry name" value="Concanavalin A-like lectins/glucanases"/>
    <property type="match status" value="2"/>
</dbReference>
<dbReference type="InterPro" id="IPR001791">
    <property type="entry name" value="Laminin_G"/>
</dbReference>
<dbReference type="Gene3D" id="2.60.120.200">
    <property type="match status" value="2"/>
</dbReference>
<feature type="domain" description="Cadherin" evidence="19">
    <location>
        <begin position="929"/>
        <end position="1035"/>
    </location>
</feature>
<feature type="domain" description="Cadherin" evidence="19">
    <location>
        <begin position="823"/>
        <end position="928"/>
    </location>
</feature>
<feature type="domain" description="Cadherin" evidence="19">
    <location>
        <begin position="711"/>
        <end position="822"/>
    </location>
</feature>
<comment type="caution">
    <text evidence="14">Lacks conserved residue(s) required for the propagation of feature annotation.</text>
</comment>
<dbReference type="EMBL" id="CM000361">
    <property type="protein sequence ID" value="EDX03690.1"/>
    <property type="molecule type" value="Genomic_DNA"/>
</dbReference>
<dbReference type="FunFam" id="2.60.120.200:FF:000207">
    <property type="entry name" value="Cadherin-related tumor suppressor"/>
    <property type="match status" value="1"/>
</dbReference>
<organism evidence="20 21">
    <name type="scientific">Drosophila simulans</name>
    <name type="common">Fruit fly</name>
    <dbReference type="NCBI Taxonomy" id="7240"/>
    <lineage>
        <taxon>Eukaryota</taxon>
        <taxon>Metazoa</taxon>
        <taxon>Ecdysozoa</taxon>
        <taxon>Arthropoda</taxon>
        <taxon>Hexapoda</taxon>
        <taxon>Insecta</taxon>
        <taxon>Pterygota</taxon>
        <taxon>Neoptera</taxon>
        <taxon>Endopterygota</taxon>
        <taxon>Diptera</taxon>
        <taxon>Brachycera</taxon>
        <taxon>Muscomorpha</taxon>
        <taxon>Ephydroidea</taxon>
        <taxon>Drosophilidae</taxon>
        <taxon>Drosophila</taxon>
        <taxon>Sophophora</taxon>
    </lineage>
</organism>
<reference evidence="20 21" key="1">
    <citation type="journal article" date="2007" name="Nature">
        <title>Evolution of genes and genomes on the Drosophila phylogeny.</title>
        <authorList>
            <consortium name="Drosophila 12 Genomes Consortium"/>
            <person name="Clark A.G."/>
            <person name="Eisen M.B."/>
            <person name="Smith D.R."/>
            <person name="Bergman C.M."/>
            <person name="Oliver B."/>
            <person name="Markow T.A."/>
            <person name="Kaufman T.C."/>
            <person name="Kellis M."/>
            <person name="Gelbart W."/>
            <person name="Iyer V.N."/>
            <person name="Pollard D.A."/>
            <person name="Sackton T.B."/>
            <person name="Larracuente A.M."/>
            <person name="Singh N.D."/>
            <person name="Abad J.P."/>
            <person name="Abt D.N."/>
            <person name="Adryan B."/>
            <person name="Aguade M."/>
            <person name="Akashi H."/>
            <person name="Anderson W.W."/>
            <person name="Aquadro C.F."/>
            <person name="Ardell D.H."/>
            <person name="Arguello R."/>
            <person name="Artieri C.G."/>
            <person name="Barbash D.A."/>
            <person name="Barker D."/>
            <person name="Barsanti P."/>
            <person name="Batterham P."/>
            <person name="Batzoglou S."/>
            <person name="Begun D."/>
            <person name="Bhutkar A."/>
            <person name="Blanco E."/>
            <person name="Bosak S.A."/>
            <person name="Bradley R.K."/>
            <person name="Brand A.D."/>
            <person name="Brent M.R."/>
            <person name="Brooks A.N."/>
            <person name="Brown R.H."/>
            <person name="Butlin R.K."/>
            <person name="Caggese C."/>
            <person name="Calvi B.R."/>
            <person name="Bernardo de Carvalho A."/>
            <person name="Caspi A."/>
            <person name="Castrezana S."/>
            <person name="Celniker S.E."/>
            <person name="Chang J.L."/>
            <person name="Chapple C."/>
            <person name="Chatterji S."/>
            <person name="Chinwalla A."/>
            <person name="Civetta A."/>
            <person name="Clifton S.W."/>
            <person name="Comeron J.M."/>
            <person name="Costello J.C."/>
            <person name="Coyne J.A."/>
            <person name="Daub J."/>
            <person name="David R.G."/>
            <person name="Delcher A.L."/>
            <person name="Delehaunty K."/>
            <person name="Do C.B."/>
            <person name="Ebling H."/>
            <person name="Edwards K."/>
            <person name="Eickbush T."/>
            <person name="Evans J.D."/>
            <person name="Filipski A."/>
            <person name="Findeiss S."/>
            <person name="Freyhult E."/>
            <person name="Fulton L."/>
            <person name="Fulton R."/>
            <person name="Garcia A.C."/>
            <person name="Gardiner A."/>
            <person name="Garfield D.A."/>
            <person name="Garvin B.E."/>
            <person name="Gibson G."/>
            <person name="Gilbert D."/>
            <person name="Gnerre S."/>
            <person name="Godfrey J."/>
            <person name="Good R."/>
            <person name="Gotea V."/>
            <person name="Gravely B."/>
            <person name="Greenberg A.J."/>
            <person name="Griffiths-Jones S."/>
            <person name="Gross S."/>
            <person name="Guigo R."/>
            <person name="Gustafson E.A."/>
            <person name="Haerty W."/>
            <person name="Hahn M.W."/>
            <person name="Halligan D.L."/>
            <person name="Halpern A.L."/>
            <person name="Halter G.M."/>
            <person name="Han M.V."/>
            <person name="Heger A."/>
            <person name="Hillier L."/>
            <person name="Hinrichs A.S."/>
            <person name="Holmes I."/>
            <person name="Hoskins R.A."/>
            <person name="Hubisz M.J."/>
            <person name="Hultmark D."/>
            <person name="Huntley M.A."/>
            <person name="Jaffe D.B."/>
            <person name="Jagadeeshan S."/>
            <person name="Jeck W.R."/>
            <person name="Johnson J."/>
            <person name="Jones C.D."/>
            <person name="Jordan W.C."/>
            <person name="Karpen G.H."/>
            <person name="Kataoka E."/>
            <person name="Keightley P.D."/>
            <person name="Kheradpour P."/>
            <person name="Kirkness E.F."/>
            <person name="Koerich L.B."/>
            <person name="Kristiansen K."/>
            <person name="Kudrna D."/>
            <person name="Kulathinal R.J."/>
            <person name="Kumar S."/>
            <person name="Kwok R."/>
            <person name="Lander E."/>
            <person name="Langley C.H."/>
            <person name="Lapoint R."/>
            <person name="Lazzaro B.P."/>
            <person name="Lee S.J."/>
            <person name="Levesque L."/>
            <person name="Li R."/>
            <person name="Lin C.F."/>
            <person name="Lin M.F."/>
            <person name="Lindblad-Toh K."/>
            <person name="Llopart A."/>
            <person name="Long M."/>
            <person name="Low L."/>
            <person name="Lozovsky E."/>
            <person name="Lu J."/>
            <person name="Luo M."/>
            <person name="Machado C.A."/>
            <person name="Makalowski W."/>
            <person name="Marzo M."/>
            <person name="Matsuda M."/>
            <person name="Matzkin L."/>
            <person name="McAllister B."/>
            <person name="McBride C.S."/>
            <person name="McKernan B."/>
            <person name="McKernan K."/>
            <person name="Mendez-Lago M."/>
            <person name="Minx P."/>
            <person name="Mollenhauer M.U."/>
            <person name="Montooth K."/>
            <person name="Mount S.M."/>
            <person name="Mu X."/>
            <person name="Myers E."/>
            <person name="Negre B."/>
            <person name="Newfeld S."/>
            <person name="Nielsen R."/>
            <person name="Noor M.A."/>
            <person name="O'Grady P."/>
            <person name="Pachter L."/>
            <person name="Papaceit M."/>
            <person name="Parisi M.J."/>
            <person name="Parisi M."/>
            <person name="Parts L."/>
            <person name="Pedersen J.S."/>
            <person name="Pesole G."/>
            <person name="Phillippy A.M."/>
            <person name="Ponting C.P."/>
            <person name="Pop M."/>
            <person name="Porcelli D."/>
            <person name="Powell J.R."/>
            <person name="Prohaska S."/>
            <person name="Pruitt K."/>
            <person name="Puig M."/>
            <person name="Quesneville H."/>
            <person name="Ram K.R."/>
            <person name="Rand D."/>
            <person name="Rasmussen M.D."/>
            <person name="Reed L.K."/>
            <person name="Reenan R."/>
            <person name="Reily A."/>
            <person name="Remington K.A."/>
            <person name="Rieger T.T."/>
            <person name="Ritchie M.G."/>
            <person name="Robin C."/>
            <person name="Rogers Y.H."/>
            <person name="Rohde C."/>
            <person name="Rozas J."/>
            <person name="Rubenfield M.J."/>
            <person name="Ruiz A."/>
            <person name="Russo S."/>
            <person name="Salzberg S.L."/>
            <person name="Sanchez-Gracia A."/>
            <person name="Saranga D.J."/>
            <person name="Sato H."/>
            <person name="Schaeffer S.W."/>
            <person name="Schatz M.C."/>
            <person name="Schlenke T."/>
            <person name="Schwartz R."/>
            <person name="Segarra C."/>
            <person name="Singh R.S."/>
            <person name="Sirot L."/>
            <person name="Sirota M."/>
            <person name="Sisneros N.B."/>
            <person name="Smith C.D."/>
            <person name="Smith T.F."/>
            <person name="Spieth J."/>
            <person name="Stage D.E."/>
            <person name="Stark A."/>
            <person name="Stephan W."/>
            <person name="Strausberg R.L."/>
            <person name="Strempel S."/>
            <person name="Sturgill D."/>
            <person name="Sutton G."/>
            <person name="Sutton G.G."/>
            <person name="Tao W."/>
            <person name="Teichmann S."/>
            <person name="Tobari Y.N."/>
            <person name="Tomimura Y."/>
            <person name="Tsolas J.M."/>
            <person name="Valente V.L."/>
            <person name="Venter E."/>
            <person name="Venter J.C."/>
            <person name="Vicario S."/>
            <person name="Vieira F.G."/>
            <person name="Vilella A.J."/>
            <person name="Villasante A."/>
            <person name="Walenz B."/>
            <person name="Wang J."/>
            <person name="Wasserman M."/>
            <person name="Watts T."/>
            <person name="Wilson D."/>
            <person name="Wilson R.K."/>
            <person name="Wing R.A."/>
            <person name="Wolfner M.F."/>
            <person name="Wong A."/>
            <person name="Wong G.K."/>
            <person name="Wu C.I."/>
            <person name="Wu G."/>
            <person name="Yamamoto D."/>
            <person name="Yang H.P."/>
            <person name="Yang S.P."/>
            <person name="Yorke J.A."/>
            <person name="Yoshida K."/>
            <person name="Zdobnov E."/>
            <person name="Zhang P."/>
            <person name="Zhang Y."/>
            <person name="Zimin A.V."/>
            <person name="Baldwin J."/>
            <person name="Abdouelleil A."/>
            <person name="Abdulkadir J."/>
            <person name="Abebe A."/>
            <person name="Abera B."/>
            <person name="Abreu J."/>
            <person name="Acer S.C."/>
            <person name="Aftuck L."/>
            <person name="Alexander A."/>
            <person name="An P."/>
            <person name="Anderson E."/>
            <person name="Anderson S."/>
            <person name="Arachi H."/>
            <person name="Azer M."/>
            <person name="Bachantsang P."/>
            <person name="Barry A."/>
            <person name="Bayul T."/>
            <person name="Berlin A."/>
            <person name="Bessette D."/>
            <person name="Bloom T."/>
            <person name="Blye J."/>
            <person name="Boguslavskiy L."/>
            <person name="Bonnet C."/>
            <person name="Boukhgalter B."/>
            <person name="Bourzgui I."/>
            <person name="Brown A."/>
            <person name="Cahill P."/>
            <person name="Channer S."/>
            <person name="Cheshatsang Y."/>
            <person name="Chuda L."/>
            <person name="Citroen M."/>
            <person name="Collymore A."/>
            <person name="Cooke P."/>
            <person name="Costello M."/>
            <person name="D'Aco K."/>
            <person name="Daza R."/>
            <person name="De Haan G."/>
            <person name="DeGray S."/>
            <person name="DeMaso C."/>
            <person name="Dhargay N."/>
            <person name="Dooley K."/>
            <person name="Dooley E."/>
            <person name="Doricent M."/>
            <person name="Dorje P."/>
            <person name="Dorjee K."/>
            <person name="Dupes A."/>
            <person name="Elong R."/>
            <person name="Falk J."/>
            <person name="Farina A."/>
            <person name="Faro S."/>
            <person name="Ferguson D."/>
            <person name="Fisher S."/>
            <person name="Foley C.D."/>
            <person name="Franke A."/>
            <person name="Friedrich D."/>
            <person name="Gadbois L."/>
            <person name="Gearin G."/>
            <person name="Gearin C.R."/>
            <person name="Giannoukos G."/>
            <person name="Goode T."/>
            <person name="Graham J."/>
            <person name="Grandbois E."/>
            <person name="Grewal S."/>
            <person name="Gyaltsen K."/>
            <person name="Hafez N."/>
            <person name="Hagos B."/>
            <person name="Hall J."/>
            <person name="Henson C."/>
            <person name="Hollinger A."/>
            <person name="Honan T."/>
            <person name="Huard M.D."/>
            <person name="Hughes L."/>
            <person name="Hurhula B."/>
            <person name="Husby M.E."/>
            <person name="Kamat A."/>
            <person name="Kanga B."/>
            <person name="Kashin S."/>
            <person name="Khazanovich D."/>
            <person name="Kisner P."/>
            <person name="Lance K."/>
            <person name="Lara M."/>
            <person name="Lee W."/>
            <person name="Lennon N."/>
            <person name="Letendre F."/>
            <person name="LeVine R."/>
            <person name="Lipovsky A."/>
            <person name="Liu X."/>
            <person name="Liu J."/>
            <person name="Liu S."/>
            <person name="Lokyitsang T."/>
            <person name="Lokyitsang Y."/>
            <person name="Lubonja R."/>
            <person name="Lui A."/>
            <person name="MacDonald P."/>
            <person name="Magnisalis V."/>
            <person name="Maru K."/>
            <person name="Matthews C."/>
            <person name="McCusker W."/>
            <person name="McDonough S."/>
            <person name="Mehta T."/>
            <person name="Meldrim J."/>
            <person name="Meneus L."/>
            <person name="Mihai O."/>
            <person name="Mihalev A."/>
            <person name="Mihova T."/>
            <person name="Mittelman R."/>
            <person name="Mlenga V."/>
            <person name="Montmayeur A."/>
            <person name="Mulrain L."/>
            <person name="Navidi A."/>
            <person name="Naylor J."/>
            <person name="Negash T."/>
            <person name="Nguyen T."/>
            <person name="Nguyen N."/>
            <person name="Nicol R."/>
            <person name="Norbu C."/>
            <person name="Norbu N."/>
            <person name="Novod N."/>
            <person name="O'Neill B."/>
            <person name="Osman S."/>
            <person name="Markiewicz E."/>
            <person name="Oyono O.L."/>
            <person name="Patti C."/>
            <person name="Phunkhang P."/>
            <person name="Pierre F."/>
            <person name="Priest M."/>
            <person name="Raghuraman S."/>
            <person name="Rege F."/>
            <person name="Reyes R."/>
            <person name="Rise C."/>
            <person name="Rogov P."/>
            <person name="Ross K."/>
            <person name="Ryan E."/>
            <person name="Settipalli S."/>
            <person name="Shea T."/>
            <person name="Sherpa N."/>
            <person name="Shi L."/>
            <person name="Shih D."/>
            <person name="Sparrow T."/>
            <person name="Spaulding J."/>
            <person name="Stalker J."/>
            <person name="Stange-Thomann N."/>
            <person name="Stavropoulos S."/>
            <person name="Stone C."/>
            <person name="Strader C."/>
            <person name="Tesfaye S."/>
            <person name="Thomson T."/>
            <person name="Thoulutsang Y."/>
            <person name="Thoulutsang D."/>
            <person name="Topham K."/>
            <person name="Topping I."/>
            <person name="Tsamla T."/>
            <person name="Vassiliev H."/>
            <person name="Vo A."/>
            <person name="Wangchuk T."/>
            <person name="Wangdi T."/>
            <person name="Weiand M."/>
            <person name="Wilkinson J."/>
            <person name="Wilson A."/>
            <person name="Yadav S."/>
            <person name="Young G."/>
            <person name="Yu Q."/>
            <person name="Zembek L."/>
            <person name="Zhong D."/>
            <person name="Zimmer A."/>
            <person name="Zwirko Z."/>
            <person name="Jaffe D.B."/>
            <person name="Alvarez P."/>
            <person name="Brockman W."/>
            <person name="Butler J."/>
            <person name="Chin C."/>
            <person name="Gnerre S."/>
            <person name="Grabherr M."/>
            <person name="Kleber M."/>
            <person name="Mauceli E."/>
            <person name="MacCallum I."/>
        </authorList>
    </citation>
    <scope>NUCLEOTIDE SEQUENCE [LARGE SCALE GENOMIC DNA]</scope>
    <source>
        <strain evidence="21">white501</strain>
    </source>
</reference>
<dbReference type="OMA" id="VADGHFH"/>
<feature type="domain" description="EGF-like" evidence="18">
    <location>
        <begin position="2568"/>
        <end position="2604"/>
    </location>
</feature>
<dbReference type="PANTHER" id="PTHR24028:SF263">
    <property type="entry name" value="CADHERIN-RELATED FAMILY MEMBER 1"/>
    <property type="match status" value="1"/>
</dbReference>
<evidence type="ECO:0000256" key="7">
    <source>
        <dbReference type="ARBA" id="ARBA00022837"/>
    </source>
</evidence>
<keyword evidence="10" id="KW-0472">Membrane</keyword>
<dbReference type="FunFam" id="2.60.40.60:FF:000154">
    <property type="entry name" value="FAT atypical cadherin 4"/>
    <property type="match status" value="1"/>
</dbReference>
<dbReference type="FunFam" id="2.60.40.60:FF:000116">
    <property type="entry name" value="Dachsous cadherin-related 2"/>
    <property type="match status" value="1"/>
</dbReference>
<evidence type="ECO:0000256" key="13">
    <source>
        <dbReference type="PROSITE-ProRule" id="PRU00043"/>
    </source>
</evidence>
<evidence type="ECO:0000256" key="15">
    <source>
        <dbReference type="SAM" id="MobiDB-lite"/>
    </source>
</evidence>
<proteinExistence type="predicted"/>
<dbReference type="InterPro" id="IPR002126">
    <property type="entry name" value="Cadherin-like_dom"/>
</dbReference>
<dbReference type="PROSITE" id="PS00022">
    <property type="entry name" value="EGF_1"/>
    <property type="match status" value="4"/>
</dbReference>
<feature type="domain" description="Cadherin" evidence="19">
    <location>
        <begin position="34"/>
        <end position="145"/>
    </location>
</feature>
<dbReference type="FunFam" id="2.60.40.60:FF:000144">
    <property type="entry name" value="FAT atypical cadherin 4"/>
    <property type="match status" value="1"/>
</dbReference>
<dbReference type="GO" id="GO:0007447">
    <property type="term" value="P:imaginal disc pattern formation"/>
    <property type="evidence" value="ECO:0007669"/>
    <property type="project" value="EnsemblMetazoa"/>
</dbReference>
<dbReference type="GO" id="GO:0016327">
    <property type="term" value="C:apicolateral plasma membrane"/>
    <property type="evidence" value="ECO:0007669"/>
    <property type="project" value="EnsemblMetazoa"/>
</dbReference>
<evidence type="ECO:0000256" key="8">
    <source>
        <dbReference type="ARBA" id="ARBA00022889"/>
    </source>
</evidence>
<keyword evidence="21" id="KW-1185">Reference proteome</keyword>
<dbReference type="InterPro" id="IPR000742">
    <property type="entry name" value="EGF"/>
</dbReference>
<feature type="disulfide bond" evidence="14">
    <location>
        <begin position="2594"/>
        <end position="2603"/>
    </location>
</feature>
<keyword evidence="8" id="KW-0130">Cell adhesion</keyword>
<dbReference type="FunFam" id="2.60.40.60:FF:000118">
    <property type="entry name" value="protocadherin Fat 4"/>
    <property type="match status" value="1"/>
</dbReference>
<dbReference type="FunFam" id="2.60.40.60:FF:000033">
    <property type="entry name" value="FAT atypical cadherin 1"/>
    <property type="match status" value="2"/>
</dbReference>
<dbReference type="FunFam" id="2.60.40.60:FF:000081">
    <property type="entry name" value="protocadherin Fat 4"/>
    <property type="match status" value="1"/>
</dbReference>
<feature type="disulfide bond" evidence="14">
    <location>
        <begin position="2515"/>
        <end position="2524"/>
    </location>
</feature>
<feature type="disulfide bond" evidence="14">
    <location>
        <begin position="2537"/>
        <end position="2554"/>
    </location>
</feature>
<dbReference type="GO" id="GO:0045296">
    <property type="term" value="F:cadherin binding"/>
    <property type="evidence" value="ECO:0007669"/>
    <property type="project" value="EnsemblMetazoa"/>
</dbReference>
<evidence type="ECO:0000259" key="18">
    <source>
        <dbReference type="PROSITE" id="PS50026"/>
    </source>
</evidence>
<dbReference type="GO" id="GO:0007156">
    <property type="term" value="P:homophilic cell adhesion via plasma membrane adhesion molecules"/>
    <property type="evidence" value="ECO:0007669"/>
    <property type="project" value="InterPro"/>
</dbReference>
<evidence type="ECO:0000256" key="10">
    <source>
        <dbReference type="ARBA" id="ARBA00023136"/>
    </source>
</evidence>
<feature type="domain" description="Cadherin" evidence="19">
    <location>
        <begin position="467"/>
        <end position="571"/>
    </location>
</feature>
<dbReference type="GO" id="GO:0010629">
    <property type="term" value="P:negative regulation of gene expression"/>
    <property type="evidence" value="ECO:0007669"/>
    <property type="project" value="EnsemblMetazoa"/>
</dbReference>
<feature type="region of interest" description="Disordered" evidence="15">
    <location>
        <begin position="3338"/>
        <end position="3361"/>
    </location>
</feature>
<dbReference type="GO" id="GO:0045317">
    <property type="term" value="P:equator specification"/>
    <property type="evidence" value="ECO:0007669"/>
    <property type="project" value="EnsemblMetazoa"/>
</dbReference>
<feature type="domain" description="Cadherin" evidence="19">
    <location>
        <begin position="1645"/>
        <end position="1749"/>
    </location>
</feature>
<dbReference type="GO" id="GO:0046621">
    <property type="term" value="P:negative regulation of organ growth"/>
    <property type="evidence" value="ECO:0007669"/>
    <property type="project" value="EnsemblMetazoa"/>
</dbReference>
<evidence type="ECO:0000256" key="12">
    <source>
        <dbReference type="ARBA" id="ARBA00023180"/>
    </source>
</evidence>
<dbReference type="SUPFAM" id="SSF57196">
    <property type="entry name" value="EGF/Laminin"/>
    <property type="match status" value="2"/>
</dbReference>
<dbReference type="SUPFAM" id="SSF49313">
    <property type="entry name" value="Cadherin-like"/>
    <property type="match status" value="21"/>
</dbReference>
<evidence type="ECO:0000256" key="14">
    <source>
        <dbReference type="PROSITE-ProRule" id="PRU00076"/>
    </source>
</evidence>
<feature type="domain" description="Cadherin" evidence="19">
    <location>
        <begin position="1534"/>
        <end position="1644"/>
    </location>
</feature>
<dbReference type="GO" id="GO:0008285">
    <property type="term" value="P:negative regulation of cell population proliferation"/>
    <property type="evidence" value="ECO:0007669"/>
    <property type="project" value="EnsemblMetazoa"/>
</dbReference>
<dbReference type="GO" id="GO:0035332">
    <property type="term" value="P:positive regulation of hippo signaling"/>
    <property type="evidence" value="ECO:0007669"/>
    <property type="project" value="EnsemblMetazoa"/>
</dbReference>
<dbReference type="CDD" id="cd11304">
    <property type="entry name" value="Cadherin_repeat"/>
    <property type="match status" value="19"/>
</dbReference>
<dbReference type="FunFam" id="2.60.40.60:FF:000039">
    <property type="entry name" value="FAT atypical cadherin 3"/>
    <property type="match status" value="1"/>
</dbReference>
<dbReference type="PROSITE" id="PS00232">
    <property type="entry name" value="CADHERIN_1"/>
    <property type="match status" value="7"/>
</dbReference>
<feature type="disulfide bond" evidence="14">
    <location>
        <begin position="2556"/>
        <end position="2565"/>
    </location>
</feature>
<feature type="domain" description="Cadherin" evidence="19">
    <location>
        <begin position="1331"/>
        <end position="1433"/>
    </location>
</feature>
<dbReference type="GO" id="GO:0005509">
    <property type="term" value="F:calcium ion binding"/>
    <property type="evidence" value="ECO:0007669"/>
    <property type="project" value="UniProtKB-UniRule"/>
</dbReference>
<dbReference type="GO" id="GO:0016336">
    <property type="term" value="P:establishment or maintenance of polarity of larval imaginal disc epithelium"/>
    <property type="evidence" value="ECO:0007669"/>
    <property type="project" value="EnsemblMetazoa"/>
</dbReference>
<dbReference type="FunFam" id="2.10.25.10:FF:000709">
    <property type="entry name" value="Protocadherin Fat 4"/>
    <property type="match status" value="1"/>
</dbReference>
<feature type="chain" id="PRO_5002823546" evidence="16">
    <location>
        <begin position="37"/>
        <end position="3385"/>
    </location>
</feature>
<dbReference type="CDD" id="cd00110">
    <property type="entry name" value="LamG"/>
    <property type="match status" value="2"/>
</dbReference>
<dbReference type="FunFam" id="2.10.25.10:FF:000594">
    <property type="entry name" value="cadherin-related tumor suppressor"/>
    <property type="match status" value="1"/>
</dbReference>
<dbReference type="PROSITE" id="PS50268">
    <property type="entry name" value="CADHERIN_2"/>
    <property type="match status" value="20"/>
</dbReference>
<dbReference type="FunFam" id="2.60.120.200:FF:000263">
    <property type="entry name" value="Cadherin-related tumor suppressor"/>
    <property type="match status" value="1"/>
</dbReference>
<feature type="domain" description="EGF-like" evidence="18">
    <location>
        <begin position="2489"/>
        <end position="2525"/>
    </location>
</feature>
<feature type="region of interest" description="Disordered" evidence="15">
    <location>
        <begin position="3118"/>
        <end position="3142"/>
    </location>
</feature>
<feature type="domain" description="Cadherin" evidence="19">
    <location>
        <begin position="2022"/>
        <end position="2127"/>
    </location>
</feature>
<dbReference type="CDD" id="cd00054">
    <property type="entry name" value="EGF_CA"/>
    <property type="match status" value="3"/>
</dbReference>
<dbReference type="InterPro" id="IPR001881">
    <property type="entry name" value="EGF-like_Ca-bd_dom"/>
</dbReference>
<dbReference type="GO" id="GO:0032880">
    <property type="term" value="P:regulation of protein localization"/>
    <property type="evidence" value="ECO:0007669"/>
    <property type="project" value="EnsemblMetazoa"/>
</dbReference>
<evidence type="ECO:0000256" key="2">
    <source>
        <dbReference type="ARBA" id="ARBA00022475"/>
    </source>
</evidence>
<dbReference type="FunFam" id="2.60.40.60:FF:000101">
    <property type="entry name" value="FAT atypical cadherin 4"/>
    <property type="match status" value="1"/>
</dbReference>
<evidence type="ECO:0000256" key="3">
    <source>
        <dbReference type="ARBA" id="ARBA00022536"/>
    </source>
</evidence>
<dbReference type="FunFam" id="2.60.40.60:FF:000329">
    <property type="entry name" value="Cadherin-related tumor suppressor"/>
    <property type="match status" value="1"/>
</dbReference>
<keyword evidence="2" id="KW-1003">Cell membrane</keyword>
<dbReference type="SMART" id="SM00181">
    <property type="entry name" value="EGF"/>
    <property type="match status" value="5"/>
</dbReference>
<evidence type="ECO:0000256" key="5">
    <source>
        <dbReference type="ARBA" id="ARBA00022729"/>
    </source>
</evidence>
<dbReference type="FunFam" id="2.60.40.60:FF:000080">
    <property type="entry name" value="FAT atypical cadherin 1"/>
    <property type="match status" value="2"/>
</dbReference>
<keyword evidence="7 13" id="KW-0106">Calcium</keyword>
<evidence type="ECO:0000256" key="16">
    <source>
        <dbReference type="SAM" id="SignalP"/>
    </source>
</evidence>
<dbReference type="GO" id="GO:0001737">
    <property type="term" value="P:establishment of imaginal disc-derived wing hair orientation"/>
    <property type="evidence" value="ECO:0007669"/>
    <property type="project" value="EnsemblMetazoa"/>
</dbReference>
<dbReference type="GO" id="GO:0090251">
    <property type="term" value="P:protein localization involved in establishment of planar polarity"/>
    <property type="evidence" value="ECO:0007669"/>
    <property type="project" value="EnsemblMetazoa"/>
</dbReference>
<evidence type="ECO:0000256" key="11">
    <source>
        <dbReference type="ARBA" id="ARBA00023157"/>
    </source>
</evidence>
<feature type="domain" description="Cadherin" evidence="19">
    <location>
        <begin position="2128"/>
        <end position="2232"/>
    </location>
</feature>
<dbReference type="PhylomeDB" id="B4QA52"/>
<dbReference type="InterPro" id="IPR050174">
    <property type="entry name" value="Protocadherin/Cadherin-CA"/>
</dbReference>
<dbReference type="GO" id="GO:0035209">
    <property type="term" value="P:pupal development"/>
    <property type="evidence" value="ECO:0007669"/>
    <property type="project" value="EnsemblMetazoa"/>
</dbReference>
<feature type="domain" description="Cadherin" evidence="19">
    <location>
        <begin position="165"/>
        <end position="257"/>
    </location>
</feature>
<feature type="domain" description="Cadherin" evidence="19">
    <location>
        <begin position="1036"/>
        <end position="1140"/>
    </location>
</feature>
<dbReference type="GO" id="GO:0007446">
    <property type="term" value="P:imaginal disc growth"/>
    <property type="evidence" value="ECO:0007669"/>
    <property type="project" value="EnsemblMetazoa"/>
</dbReference>
<protein>
    <submittedName>
        <fullName evidence="20">GD22718</fullName>
    </submittedName>
</protein>
<dbReference type="FunFam" id="2.10.25.10:FF:000592">
    <property type="entry name" value="Cadherin-related tumor suppressor"/>
    <property type="match status" value="1"/>
</dbReference>
<dbReference type="FunFam" id="2.60.40.60:FF:000032">
    <property type="entry name" value="FAT atypical cadherin 1"/>
    <property type="match status" value="1"/>
</dbReference>
<dbReference type="InterPro" id="IPR015919">
    <property type="entry name" value="Cadherin-like_sf"/>
</dbReference>
<gene>
    <name evidence="20" type="primary">Dsim\GD22718</name>
    <name evidence="20" type="ORF">Dsim_GD22718</name>
</gene>
<evidence type="ECO:0000259" key="19">
    <source>
        <dbReference type="PROSITE" id="PS50268"/>
    </source>
</evidence>
<feature type="domain" description="Laminin G" evidence="17">
    <location>
        <begin position="2878"/>
        <end position="3045"/>
    </location>
</feature>
<dbReference type="GO" id="GO:0090175">
    <property type="term" value="P:regulation of establishment of planar polarity"/>
    <property type="evidence" value="ECO:0007669"/>
    <property type="project" value="EnsemblMetazoa"/>
</dbReference>
<feature type="signal peptide" evidence="16">
    <location>
        <begin position="1"/>
        <end position="36"/>
    </location>
</feature>
<dbReference type="PROSITE" id="PS01186">
    <property type="entry name" value="EGF_2"/>
    <property type="match status" value="2"/>
</dbReference>
<dbReference type="FunFam" id="2.60.40.60:FF:000286">
    <property type="entry name" value="Cadherin-related tumor suppressor"/>
    <property type="match status" value="1"/>
</dbReference>
<dbReference type="Gene3D" id="2.10.25.10">
    <property type="entry name" value="Laminin"/>
    <property type="match status" value="4"/>
</dbReference>
<dbReference type="STRING" id="7240.B4QA52"/>
<feature type="compositionally biased region" description="Low complexity" evidence="15">
    <location>
        <begin position="3305"/>
        <end position="3317"/>
    </location>
</feature>
<feature type="domain" description="Cadherin" evidence="19">
    <location>
        <begin position="1750"/>
        <end position="1856"/>
    </location>
</feature>
<dbReference type="SMART" id="SM00179">
    <property type="entry name" value="EGF_CA"/>
    <property type="match status" value="3"/>
</dbReference>
<evidence type="ECO:0000259" key="17">
    <source>
        <dbReference type="PROSITE" id="PS50025"/>
    </source>
</evidence>
<keyword evidence="12" id="KW-0325">Glycoprotein</keyword>
<dbReference type="GO" id="GO:0045571">
    <property type="term" value="P:negative regulation of imaginal disc growth"/>
    <property type="evidence" value="ECO:0007669"/>
    <property type="project" value="EnsemblMetazoa"/>
</dbReference>
<dbReference type="PROSITE" id="PS50025">
    <property type="entry name" value="LAM_G_DOMAIN"/>
    <property type="match status" value="2"/>
</dbReference>
<evidence type="ECO:0000256" key="4">
    <source>
        <dbReference type="ARBA" id="ARBA00022692"/>
    </source>
</evidence>
<keyword evidence="11 14" id="KW-1015">Disulfide bond</keyword>
<feature type="domain" description="Cadherin" evidence="19">
    <location>
        <begin position="259"/>
        <end position="367"/>
    </location>
</feature>
<keyword evidence="4" id="KW-0812">Transmembrane</keyword>
<dbReference type="FunFam" id="2.60.40.60:FF:000106">
    <property type="entry name" value="FAT atypical cadherin 4"/>
    <property type="match status" value="1"/>
</dbReference>
<dbReference type="FunFam" id="2.60.40.60:FF:000037">
    <property type="entry name" value="FAT atypical cadherin 1"/>
    <property type="match status" value="1"/>
</dbReference>
<feature type="domain" description="Cadherin" evidence="19">
    <location>
        <begin position="572"/>
        <end position="711"/>
    </location>
</feature>
<dbReference type="GO" id="GO:0090176">
    <property type="term" value="P:microtubule cytoskeleton organization involved in establishment of planar polarity"/>
    <property type="evidence" value="ECO:0007669"/>
    <property type="project" value="EnsemblMetazoa"/>
</dbReference>
<dbReference type="Gene3D" id="2.60.40.60">
    <property type="entry name" value="Cadherins"/>
    <property type="match status" value="21"/>
</dbReference>
<feature type="compositionally biased region" description="Low complexity" evidence="15">
    <location>
        <begin position="3338"/>
        <end position="3358"/>
    </location>
</feature>
<sequence length="3385" mass="372173">MAKTAQGQAWQRVTAPTPSVLVLVVVLVLDESGASTAIVRQIKEGIPLKTPIVTVTADDPDSGLNGKVSYAISKQEPQLPQGRHFGINTETGVIHTLREIDRESIDTFRLTVVATDRAQPSERQLSTEKLVTVIVEDINDNAPVFVSMNAAILPPKFSTSKGSSTAVMQVHAKDADSSSNGLVTYEIVSGPQELFKLQRNTGVITFTPGPQFKQEVRYQLTLKSTDEAVQSERRSSEVYITIITPGSGGSESSVPQFEQRSKLSGSVYENEPIGTSILTVTAHLASAEIEYFVTNVTAAGSRGQVDRLFDIDAKLGILSTAAELDREAGPKEYEVEVYAIALGGQPPTSRTKVRVTVLDKNDSPPQFLDTPFVYNVSEDLQIGHTISTLRAHDPDTLGSVTFLLMDGHDGKFLLEPSTGKLILNDTLDRETKSKYELRIRVSDGVQYTEAYATIQVSDTNDNPPLFEDTVYSFDIPENAQRGYQVGQIVAKDADLGQNAQLSYGVVSDWANDVFSLNPQTGMLTLTARLDYEEVQHYILIVQAQDNGQPSLSTTITVYCNVLDLNDNAPIFDPMSYSSEVFENVPIATEVVTVSAKDIDSGNNGLIEYSITAGDVDSEFGIDSNGTIRTRRNLDREHRSAYTLTVTARDCADEFASFSELEETQLKLKYRSPRKYQQTRQEFLAHQKQQRLSSTVKVTILIKDVNDEVPVFVSANETAIMENVAINTVVIAVKAVDNDEGRNGYIDYLMKEAGDEDMGQSDPLPFSLNPTDGQLRVVDALDRELRSSYLLNITARDRGEPPQSTETQLLIRILDENDNSPVFDPKQYSASVAENASIGAMVLQVSATDVDEGANGRIRYSIVMGDQNHDFSISEDTGVVRVAKNLNYERLSRYSLTVRAEDCALENPAGDTAELTINILDINDNRPTFLDSPYLARVMENTVPPNGGYVLTVNAYDADTPPLNSQVRYFLKEGDSDLFRINASSGDIALLKPLDREQQSEYTLTLVAMDTGSPPLTGTGIVRVEVQDINDNDPVFELQSYHATVRENLPAGTHVLTPRATDKDEGLNAKLRFNLLGEHMHRFHIDSETGEISTATTLDREETPVYHLTLMAQDSSITEPRASSVNLTISVSDVNDNIPKFDSTTYNVAVPERISKGEFVFGARALDLDDGENAVVHYTISGRDQHYFDINTKTGVVSTKLELKTKTKSPDDLTYTIVISAMDRGEQPLSSKAELTVILRPPELFPTFAYMANSHFTMSEDVKPGKMITKVSATSPKKGGLLSVGQDGLDYELTHLYEIWIEAADGDTPSLRSVTLITLNVTDANDNAPVMEQLIYNTEVLEEESPPQLIAVVKASDRDSGDNGNVVYRLQNDFDGTFEITESGEIYTRMRLDREEIGDYAFVVEAVDQGVPHLTGTASVLLHLLDKNDNPPKFTRLFSLNVTENAEIGSFVIRVTSSDLDLGANANASYSFSENPGEKFRIDPQSGNITVAGHLDREQQDEYILKVVASDGAWRAETPITITIQDQNDNAPEFEHSFYSFSFPELQQSIALVGQIIATDRDKQGPNSVISYSLQQPSPMFSIDPATGEVFSKKAVRFKHSQYVRSPENMYALTVLATDNGKPPLYSECLVNINIVDAHNNPPKFEQEEYLAPLPQDAVRGQRIVRVHANDKQDLGTNEMDYSLMTFNLSSIFTVGRHDGWITLVKPIQVPPNTRYELVVRATDRGVPPQSDETRVVIVVTGENLDTPRFTVNSYQVIVPENEPVGSTILTVGATDGDTGPNGMLRYSISGGNERQDFSVDERTGGIVIQQQLDYDLIQEYHLNITVQDLGYHPLSSVAMLTIILTDVNDIRLGPDRHFFIMNQSNGTISSAVSFDYEERRIYTLQIKAKNPDSSMESYANLYVHVLGVNEFYPQFLQPVFHFDVSETSAVGTRVGAVQATDKDSGEDGRVYYLLVGSSNDKGFRIDTNTGLIYVARHLDRETQNRVVLTVMAKNYGSIRGNDTDEAQVIISIQDGNDPPEFIKHYYTSTISEAAPVGTKVTTVKAIDKDVRAQNNQFSYSIINGNLKQSFKIDVQTGEISTASRLDREETSTYNLVIGAIDTGLPPQTGSATVHIELEDVNDNGPTFMPEGLNGYISENEPAGTSIMTLMASDPDLPRNGGPFTYQLVGGKHKTWLSVDRNSGVVRSTTSFDREMTPVLEALIEVEDSGKPKQKSQHLLTITVLDQNDNPSTTRSLHIAVSLFNGDLPSNVKLADVRPNDIDIVGDYRCRLQKNPAQSQLQLAIPRACDLITTSHTTPIASVFSYTGNDGKHGDVSSKVSVAFQSFNNETLANSVSIMVRNMTANHFLANHYRPILEMIKSRMSNEDEVILYSLLEGGSGNSTNLQLLMAVRSAKTSYQQPKYLIERLREKRSAFSELLQKEVIVGYEPCSEPDVCENGGVCSATMRLLDAHSFVIQDSPALVLSGPRVVHDYSCQCTSGFSGEQCSRRQDPCLPNPCHSQVQCRRLGSDFQCMCPANRDGKHCEKERSDVCYSKPCRNGGSCQRSPDGSSYFCLCRPGFRGNQCESVSDSCRPNPCLHGGLCVSLKPGYKCNCTPGRYGRHCERFSYGFQPLSYMTFPALDVTTNDISIVFATTKPNSLLLYNYGMQSGGRSDFLAIELVHGRAYFSSGGARTAISTVIAGRNLADGGWHKVTATRNGRVMSLSVAKCTDSGDVCTECLPGDSSCYADEVGPVGTLNFNKQPLMIGGLSSADPILERPGQVHSDDLVGCLHSVHIGGRALNLSSPLQQRGILAGCNRQACQPALAAERCGGFAGQCIDRWSSSLCQCGGHLQSPDCSDSLEPITLGEGAFVEFRISEIYRRMQLLDNLYNSKSAWLDNPQMRERRAVSNFSTASQIYEAPKMLSMLFRTYKDQGQILYAATNQMFTSLSLREGRLVYYSKQHLSINMTVQETSSLNDGKWHNVSLFSESRSLRLIVDGRQVGDELDIAGVHDFLDPYLTTLNVGGEAFVGCLANVTVNNELQPLNGSGSIFPEVRYHGKIESGCSGDIGQDAAQVADPLSIGFTLVIVFFRHSGGGYSGLQEKIGSLSCGVPGFKIKHPGGPVTQSQVDHVLVRNLHPSEAPSPPVGAGDHMRPPVGSHHLVGPELLTKKFKEPTAEMPQPQQQQQRPQRPDIIERESPLIREDHHLPIPPLHPLPLEHASSVDMGSEYPEHYDLENASSIAPSDIDIVYHYKGYREAAGLRKYKASVPPVSAYTHHKHQNSGSQQQQQQHRHTAPFVSRNQGGQPPPPPTSASRTHQSTPLARLSPSSELSSQQPRILTLHDISGKPLQSALLATTSRSGRGQGRPQQQRTQPEQPDNIRRICDKTEAPTTVTAPTLILSQCL</sequence>
<feature type="domain" description="Cadherin" evidence="19">
    <location>
        <begin position="1916"/>
        <end position="2021"/>
    </location>
</feature>
<keyword evidence="6" id="KW-0677">Repeat</keyword>
<dbReference type="HOGENOM" id="CLU_000389_1_0_1"/>
<dbReference type="Pfam" id="PF00028">
    <property type="entry name" value="Cadherin"/>
    <property type="match status" value="20"/>
</dbReference>
<keyword evidence="9" id="KW-1133">Transmembrane helix</keyword>
<dbReference type="FunFam" id="2.10.25.10:FF:000768">
    <property type="entry name" value="Cadherin-related tumor suppressor"/>
    <property type="match status" value="1"/>
</dbReference>
<dbReference type="PROSITE" id="PS50026">
    <property type="entry name" value="EGF_3"/>
    <property type="match status" value="3"/>
</dbReference>
<dbReference type="InterPro" id="IPR013320">
    <property type="entry name" value="ConA-like_dom_sf"/>
</dbReference>
<evidence type="ECO:0000256" key="1">
    <source>
        <dbReference type="ARBA" id="ARBA00004251"/>
    </source>
</evidence>
<keyword evidence="3 14" id="KW-0245">EGF-like domain</keyword>
<keyword evidence="5 16" id="KW-0732">Signal</keyword>
<evidence type="ECO:0000256" key="6">
    <source>
        <dbReference type="ARBA" id="ARBA00022737"/>
    </source>
</evidence>
<feature type="region of interest" description="Disordered" evidence="15">
    <location>
        <begin position="3254"/>
        <end position="3317"/>
    </location>
</feature>
<feature type="domain" description="Cadherin" evidence="19">
    <location>
        <begin position="1854"/>
        <end position="1915"/>
    </location>
</feature>
<dbReference type="PANTHER" id="PTHR24028">
    <property type="entry name" value="CADHERIN-87A"/>
    <property type="match status" value="1"/>
</dbReference>
<feature type="compositionally biased region" description="Polar residues" evidence="15">
    <location>
        <begin position="3293"/>
        <end position="3302"/>
    </location>
</feature>
<accession>B4QA52</accession>
<dbReference type="GO" id="GO:0007157">
    <property type="term" value="P:heterophilic cell-cell adhesion via plasma membrane cell adhesion molecules"/>
    <property type="evidence" value="ECO:0007669"/>
    <property type="project" value="EnsemblMetazoa"/>
</dbReference>
<dbReference type="FunFam" id="2.60.40.60:FF:000035">
    <property type="entry name" value="Protocadherin Fat 3"/>
    <property type="match status" value="1"/>
</dbReference>
<dbReference type="SMART" id="SM00282">
    <property type="entry name" value="LamG"/>
    <property type="match status" value="2"/>
</dbReference>
<dbReference type="PRINTS" id="PR00205">
    <property type="entry name" value="CADHERIN"/>
</dbReference>
<feature type="domain" description="Cadherin" evidence="19">
    <location>
        <begin position="1433"/>
        <end position="1533"/>
    </location>
</feature>
<feature type="domain" description="Cadherin" evidence="19">
    <location>
        <begin position="1141"/>
        <end position="1330"/>
    </location>
</feature>
<dbReference type="Pfam" id="PF00054">
    <property type="entry name" value="Laminin_G_1"/>
    <property type="match status" value="1"/>
</dbReference>
<dbReference type="Pfam" id="PF00008">
    <property type="entry name" value="EGF"/>
    <property type="match status" value="2"/>
</dbReference>
<dbReference type="Pfam" id="PF02210">
    <property type="entry name" value="Laminin_G_2"/>
    <property type="match status" value="1"/>
</dbReference>
<evidence type="ECO:0000313" key="21">
    <source>
        <dbReference type="Proteomes" id="UP000000304"/>
    </source>
</evidence>
<dbReference type="SMART" id="SM00112">
    <property type="entry name" value="CA"/>
    <property type="match status" value="21"/>
</dbReference>
<feature type="domain" description="EGF-like" evidence="18">
    <location>
        <begin position="2528"/>
        <end position="2566"/>
    </location>
</feature>
<name>B4QA52_DROSI</name>
<dbReference type="GO" id="GO:0044331">
    <property type="term" value="P:cell-cell adhesion mediated by cadherin"/>
    <property type="evidence" value="ECO:0007669"/>
    <property type="project" value="EnsemblMetazoa"/>
</dbReference>
<comment type="subcellular location">
    <subcellularLocation>
        <location evidence="1">Cell membrane</location>
        <topology evidence="1">Single-pass type I membrane protein</topology>
    </subcellularLocation>
</comment>
<dbReference type="GO" id="GO:0016339">
    <property type="term" value="P:calcium-dependent cell-cell adhesion via plasma membrane cell adhesion molecules"/>
    <property type="evidence" value="ECO:0007669"/>
    <property type="project" value="EnsemblMetazoa"/>
</dbReference>
<dbReference type="GO" id="GO:0035159">
    <property type="term" value="P:regulation of tube length, open tracheal system"/>
    <property type="evidence" value="ECO:0007669"/>
    <property type="project" value="EnsemblMetazoa"/>
</dbReference>
<evidence type="ECO:0000256" key="9">
    <source>
        <dbReference type="ARBA" id="ARBA00022989"/>
    </source>
</evidence>
<dbReference type="OrthoDB" id="6252479at2759"/>